<keyword evidence="4 5" id="KW-0408">Iron</keyword>
<dbReference type="GO" id="GO:0004497">
    <property type="term" value="F:monooxygenase activity"/>
    <property type="evidence" value="ECO:0007669"/>
    <property type="project" value="UniProtKB-KW"/>
</dbReference>
<dbReference type="AlphaFoldDB" id="A0A484FMV1"/>
<sequence>MGLLLLQTSDAQALWWSSLLLGLVPVSLAFYIIHQRYFHPLAGFPGPLWASITDLWQVNQFLSLRQPYNLTELHQKYGEFVRYGPDKLSIIAEEVVPLVYQKGGRRLPKTEYYDAFGSKIPNVFGMRDVDMHSARRRLMSHSFSLSSVKDMEHYLDANINILCEKIATFAREGTPFDLKKLLQYYIIDVLGELAFSRSFGAQITGDESLIPPVVPHTLLGSTLGAWPSMTQKLKQWLPSVPHKGLQGLFRGRAKCAALAAQCVQSRLEEVERGAVSEKGRRTDLLTNLILARDPETGQKLARQDLEAEAFGFIIAGTHTTSATASLLFWNLLHNPEALHKCVRELDEKLPPLDDDTKSYSVAEIENSLTFLRTCVKENFRINPVFTMPLARRVTDPEGLVIAGRHIKQGTSVAVCNHAFHHNPTVWGKDHLNFDPSRWDDEKTADRARYLMHFGLGSRQCIGKALAQTNIYKVSSTLLHKFDFQLADPQEQKEVNRGNYQGKLPRMVSVGVSDLDGPLMVIAKLRRSNDISGS</sequence>
<name>A0A484FMV1_COLOR</name>
<dbReference type="OrthoDB" id="1470350at2759"/>
<comment type="similarity">
    <text evidence="6">Belongs to the cytochrome P450 family.</text>
</comment>
<keyword evidence="7" id="KW-0472">Membrane</keyword>
<reference evidence="9" key="2">
    <citation type="journal article" date="2019" name="Mol. Plant Microbe Interact.">
        <title>Genome sequence resources for four phytopathogenic fungi from the Colletotrichum orbiculare species complex.</title>
        <authorList>
            <person name="Gan P."/>
            <person name="Tsushima A."/>
            <person name="Narusaka M."/>
            <person name="Narusaka Y."/>
            <person name="Takano Y."/>
            <person name="Kubo Y."/>
            <person name="Shirasu K."/>
        </authorList>
    </citation>
    <scope>GENOME REANNOTATION</scope>
    <source>
        <strain evidence="9">104-T / ATCC 96160 / CBS 514.97 / LARS 414 / MAFF 240422</strain>
    </source>
</reference>
<dbReference type="Pfam" id="PF00067">
    <property type="entry name" value="p450"/>
    <property type="match status" value="1"/>
</dbReference>
<keyword evidence="7" id="KW-0812">Transmembrane</keyword>
<dbReference type="InterPro" id="IPR050121">
    <property type="entry name" value="Cytochrome_P450_monoxygenase"/>
</dbReference>
<keyword evidence="6 8" id="KW-0503">Monooxygenase</keyword>
<dbReference type="InterPro" id="IPR001128">
    <property type="entry name" value="Cyt_P450"/>
</dbReference>
<comment type="caution">
    <text evidence="8">The sequence shown here is derived from an EMBL/GenBank/DDBJ whole genome shotgun (WGS) entry which is preliminary data.</text>
</comment>
<dbReference type="PANTHER" id="PTHR24305">
    <property type="entry name" value="CYTOCHROME P450"/>
    <property type="match status" value="1"/>
</dbReference>
<reference evidence="9" key="1">
    <citation type="journal article" date="2013" name="New Phytol.">
        <title>Comparative genomic and transcriptomic analyses reveal the hemibiotrophic stage shift of Colletotrichum fungi.</title>
        <authorList>
            <person name="Gan P."/>
            <person name="Ikeda K."/>
            <person name="Irieda H."/>
            <person name="Narusaka M."/>
            <person name="O'Connell R.J."/>
            <person name="Narusaka Y."/>
            <person name="Takano Y."/>
            <person name="Kubo Y."/>
            <person name="Shirasu K."/>
        </authorList>
    </citation>
    <scope>NUCLEOTIDE SEQUENCE [LARGE SCALE GENOMIC DNA]</scope>
    <source>
        <strain evidence="9">104-T / ATCC 96160 / CBS 514.97 / LARS 414 / MAFF 240422</strain>
    </source>
</reference>
<keyword evidence="7" id="KW-1133">Transmembrane helix</keyword>
<evidence type="ECO:0000256" key="7">
    <source>
        <dbReference type="SAM" id="Phobius"/>
    </source>
</evidence>
<keyword evidence="6" id="KW-0560">Oxidoreductase</keyword>
<evidence type="ECO:0000256" key="6">
    <source>
        <dbReference type="RuleBase" id="RU000461"/>
    </source>
</evidence>
<evidence type="ECO:0000256" key="3">
    <source>
        <dbReference type="ARBA" id="ARBA00022723"/>
    </source>
</evidence>
<keyword evidence="3 5" id="KW-0479">Metal-binding</keyword>
<feature type="transmembrane region" description="Helical" evidence="7">
    <location>
        <begin position="13"/>
        <end position="33"/>
    </location>
</feature>
<keyword evidence="9" id="KW-1185">Reference proteome</keyword>
<dbReference type="InterPro" id="IPR017972">
    <property type="entry name" value="Cyt_P450_CS"/>
</dbReference>
<dbReference type="PRINTS" id="PR00463">
    <property type="entry name" value="EP450I"/>
</dbReference>
<evidence type="ECO:0000313" key="9">
    <source>
        <dbReference type="Proteomes" id="UP000014480"/>
    </source>
</evidence>
<dbReference type="Proteomes" id="UP000014480">
    <property type="component" value="Unassembled WGS sequence"/>
</dbReference>
<accession>A0A484FMV1</accession>
<protein>
    <submittedName>
        <fullName evidence="8">Cytochrome P450 monooxygenase gsfF</fullName>
    </submittedName>
</protein>
<organism evidence="8 9">
    <name type="scientific">Colletotrichum orbiculare (strain 104-T / ATCC 96160 / CBS 514.97 / LARS 414 / MAFF 240422)</name>
    <name type="common">Cucumber anthracnose fungus</name>
    <name type="synonym">Colletotrichum lagenarium</name>
    <dbReference type="NCBI Taxonomy" id="1213857"/>
    <lineage>
        <taxon>Eukaryota</taxon>
        <taxon>Fungi</taxon>
        <taxon>Dikarya</taxon>
        <taxon>Ascomycota</taxon>
        <taxon>Pezizomycotina</taxon>
        <taxon>Sordariomycetes</taxon>
        <taxon>Hypocreomycetidae</taxon>
        <taxon>Glomerellales</taxon>
        <taxon>Glomerellaceae</taxon>
        <taxon>Colletotrichum</taxon>
        <taxon>Colletotrichum orbiculare species complex</taxon>
    </lineage>
</organism>
<dbReference type="PANTHER" id="PTHR24305:SF103">
    <property type="entry name" value="P450, PUTATIVE (EUROFUNG)-RELATED"/>
    <property type="match status" value="1"/>
</dbReference>
<evidence type="ECO:0000256" key="1">
    <source>
        <dbReference type="ARBA" id="ARBA00001971"/>
    </source>
</evidence>
<dbReference type="InterPro" id="IPR002401">
    <property type="entry name" value="Cyt_P450_E_grp-I"/>
</dbReference>
<dbReference type="EMBL" id="AMCV02000020">
    <property type="protein sequence ID" value="TDZ19293.1"/>
    <property type="molecule type" value="Genomic_DNA"/>
</dbReference>
<keyword evidence="2 5" id="KW-0349">Heme</keyword>
<feature type="binding site" description="axial binding residue" evidence="5">
    <location>
        <position position="460"/>
    </location>
    <ligand>
        <name>heme</name>
        <dbReference type="ChEBI" id="CHEBI:30413"/>
    </ligand>
    <ligandPart>
        <name>Fe</name>
        <dbReference type="ChEBI" id="CHEBI:18248"/>
    </ligandPart>
</feature>
<evidence type="ECO:0000256" key="5">
    <source>
        <dbReference type="PIRSR" id="PIRSR602401-1"/>
    </source>
</evidence>
<dbReference type="PROSITE" id="PS00086">
    <property type="entry name" value="CYTOCHROME_P450"/>
    <property type="match status" value="1"/>
</dbReference>
<dbReference type="PRINTS" id="PR00385">
    <property type="entry name" value="P450"/>
</dbReference>
<dbReference type="SUPFAM" id="SSF48264">
    <property type="entry name" value="Cytochrome P450"/>
    <property type="match status" value="1"/>
</dbReference>
<comment type="cofactor">
    <cofactor evidence="1 5">
        <name>heme</name>
        <dbReference type="ChEBI" id="CHEBI:30413"/>
    </cofactor>
</comment>
<dbReference type="InterPro" id="IPR036396">
    <property type="entry name" value="Cyt_P450_sf"/>
</dbReference>
<dbReference type="GO" id="GO:0020037">
    <property type="term" value="F:heme binding"/>
    <property type="evidence" value="ECO:0007669"/>
    <property type="project" value="InterPro"/>
</dbReference>
<dbReference type="GO" id="GO:0016705">
    <property type="term" value="F:oxidoreductase activity, acting on paired donors, with incorporation or reduction of molecular oxygen"/>
    <property type="evidence" value="ECO:0007669"/>
    <property type="project" value="InterPro"/>
</dbReference>
<evidence type="ECO:0000256" key="2">
    <source>
        <dbReference type="ARBA" id="ARBA00022617"/>
    </source>
</evidence>
<dbReference type="STRING" id="1213857.A0A484FMV1"/>
<gene>
    <name evidence="8" type="primary">gsfF-3</name>
    <name evidence="8" type="ORF">Cob_v007407</name>
</gene>
<evidence type="ECO:0000256" key="4">
    <source>
        <dbReference type="ARBA" id="ARBA00023004"/>
    </source>
</evidence>
<dbReference type="GO" id="GO:0005506">
    <property type="term" value="F:iron ion binding"/>
    <property type="evidence" value="ECO:0007669"/>
    <property type="project" value="InterPro"/>
</dbReference>
<proteinExistence type="inferred from homology"/>
<evidence type="ECO:0000313" key="8">
    <source>
        <dbReference type="EMBL" id="TDZ19293.1"/>
    </source>
</evidence>
<dbReference type="Gene3D" id="1.10.630.10">
    <property type="entry name" value="Cytochrome P450"/>
    <property type="match status" value="1"/>
</dbReference>